<evidence type="ECO:0000313" key="1">
    <source>
        <dbReference type="EMBL" id="KGD65101.1"/>
    </source>
</evidence>
<keyword evidence="2" id="KW-1185">Reference proteome</keyword>
<sequence>MAFSPLAATHYREAQNLYRRRQQLLDSRASPREALRQLDWRLLANLQGAQDQCAGGLNDNLKPAELFVESWWLLHGEQAEEGLMQLDALFPALDAEQQQALIASIQLAMGLGYVEINQPALQATLCSRHPQGVASLDLFCCADEVAAVALQLQDADGAGSDVFRPFYQEQERSRTRRQALISGLIRRDAAAFPVARDYPDDPVLTLLLVRNGEAGGGPMAQALMGTEQAANALLAMMEQVEMAQQAATAWVWLCGTGAPRKPRLQAVGDSATSSQTLPDAAAARQQWQVLLEHREPTGLPVFFGQTRTESSIADMTDQWCGQVSALIAAHRAFDLGKSAVPADGWQHHALHGDSNHV</sequence>
<name>A0A095SKE6_9GAMM</name>
<dbReference type="AlphaFoldDB" id="A0A095SKE6"/>
<dbReference type="RefSeq" id="WP_035231983.1">
    <property type="nucleotide sequence ID" value="NZ_ARXV01000005.1"/>
</dbReference>
<gene>
    <name evidence="1" type="ORF">Y5S_01535</name>
</gene>
<dbReference type="STRING" id="1177154.Y5S_01535"/>
<dbReference type="Proteomes" id="UP000029444">
    <property type="component" value="Unassembled WGS sequence"/>
</dbReference>
<organism evidence="1 2">
    <name type="scientific">Alcanivorax nanhaiticus</name>
    <dbReference type="NCBI Taxonomy" id="1177154"/>
    <lineage>
        <taxon>Bacteria</taxon>
        <taxon>Pseudomonadati</taxon>
        <taxon>Pseudomonadota</taxon>
        <taxon>Gammaproteobacteria</taxon>
        <taxon>Oceanospirillales</taxon>
        <taxon>Alcanivoracaceae</taxon>
        <taxon>Alcanivorax</taxon>
    </lineage>
</organism>
<evidence type="ECO:0000313" key="2">
    <source>
        <dbReference type="Proteomes" id="UP000029444"/>
    </source>
</evidence>
<dbReference type="PATRIC" id="fig|1177154.3.peg.1567"/>
<comment type="caution">
    <text evidence="1">The sequence shown here is derived from an EMBL/GenBank/DDBJ whole genome shotgun (WGS) entry which is preliminary data.</text>
</comment>
<dbReference type="EMBL" id="ARXV01000005">
    <property type="protein sequence ID" value="KGD65101.1"/>
    <property type="molecule type" value="Genomic_DNA"/>
</dbReference>
<accession>A0A095SKE6</accession>
<proteinExistence type="predicted"/>
<reference evidence="1 2" key="1">
    <citation type="submission" date="2012-09" db="EMBL/GenBank/DDBJ databases">
        <title>Genome Sequence of alkane-degrading Bacterium Alcanivorax sp. 19-m-6.</title>
        <authorList>
            <person name="Lai Q."/>
            <person name="Shao Z."/>
        </authorList>
    </citation>
    <scope>NUCLEOTIDE SEQUENCE [LARGE SCALE GENOMIC DNA]</scope>
    <source>
        <strain evidence="1 2">19-m-6</strain>
    </source>
</reference>
<protein>
    <submittedName>
        <fullName evidence="1">Uncharacterized protein</fullName>
    </submittedName>
</protein>